<reference evidence="6" key="1">
    <citation type="submission" date="2013-07" db="EMBL/GenBank/DDBJ databases">
        <authorList>
            <person name="McIlroy S."/>
        </authorList>
    </citation>
    <scope>NUCLEOTIDE SEQUENCE [LARGE SCALE GENOMIC DNA]</scope>
    <source>
        <strain evidence="6">Run_A_D11</strain>
    </source>
</reference>
<proteinExistence type="inferred from homology"/>
<evidence type="ECO:0000256" key="2">
    <source>
        <dbReference type="ARBA" id="ARBA00008841"/>
    </source>
</evidence>
<feature type="compositionally biased region" description="Polar residues" evidence="5">
    <location>
        <begin position="86"/>
        <end position="95"/>
    </location>
</feature>
<feature type="region of interest" description="Disordered" evidence="5">
    <location>
        <begin position="76"/>
        <end position="95"/>
    </location>
</feature>
<evidence type="ECO:0000313" key="7">
    <source>
        <dbReference type="Proteomes" id="UP000035760"/>
    </source>
</evidence>
<keyword evidence="3" id="KW-0815">Transposition</keyword>
<organism evidence="6 7">
    <name type="scientific">Candidatus Competibacter denitrificans Run_A_D11</name>
    <dbReference type="NCBI Taxonomy" id="1400863"/>
    <lineage>
        <taxon>Bacteria</taxon>
        <taxon>Pseudomonadati</taxon>
        <taxon>Pseudomonadota</taxon>
        <taxon>Gammaproteobacteria</taxon>
        <taxon>Candidatus Competibacteraceae</taxon>
        <taxon>Candidatus Competibacter</taxon>
    </lineage>
</organism>
<evidence type="ECO:0000256" key="5">
    <source>
        <dbReference type="SAM" id="MobiDB-lite"/>
    </source>
</evidence>
<comment type="similarity">
    <text evidence="2">Belongs to the transposase 27 family.</text>
</comment>
<name>W6M5R9_9GAMM</name>
<evidence type="ECO:0000256" key="4">
    <source>
        <dbReference type="ARBA" id="ARBA00023172"/>
    </source>
</evidence>
<accession>W6M5R9</accession>
<dbReference type="Pfam" id="PF03400">
    <property type="entry name" value="DDE_Tnp_IS1"/>
    <property type="match status" value="1"/>
</dbReference>
<dbReference type="InterPro" id="IPR051354">
    <property type="entry name" value="Transposase_27_IS1"/>
</dbReference>
<comment type="caution">
    <text evidence="6">The sequence shown here is derived from an EMBL/GenBank/DDBJ whole genome shotgun (WGS) entry which is preliminary data.</text>
</comment>
<dbReference type="STRING" id="1400863.BN873_1030004"/>
<evidence type="ECO:0000256" key="1">
    <source>
        <dbReference type="ARBA" id="ARBA00004091"/>
    </source>
</evidence>
<gene>
    <name evidence="6" type="ORF">BN873_1030004</name>
</gene>
<dbReference type="GO" id="GO:0004803">
    <property type="term" value="F:transposase activity"/>
    <property type="evidence" value="ECO:0007669"/>
    <property type="project" value="InterPro"/>
</dbReference>
<comment type="function">
    <text evidence="1">Absolutely required for transposition of IS1.</text>
</comment>
<dbReference type="RefSeq" id="WP_171820396.1">
    <property type="nucleotide sequence ID" value="NZ_CBTJ020000006.1"/>
</dbReference>
<sequence length="95" mass="10717">MLGGRDDATCQKLLDRIGLQGKRFITDDWPGYHRLIPAAQLTTGKHLTFPIEQDNSNIRHVLARFRRRTKVVSKTAKYRTKISAGRGNQASGRPS</sequence>
<dbReference type="AlphaFoldDB" id="W6M5R9"/>
<dbReference type="InterPro" id="IPR005063">
    <property type="entry name" value="Transposase_27"/>
</dbReference>
<dbReference type="EMBL" id="CBTJ020000006">
    <property type="protein sequence ID" value="CDI01100.1"/>
    <property type="molecule type" value="Genomic_DNA"/>
</dbReference>
<evidence type="ECO:0008006" key="8">
    <source>
        <dbReference type="Google" id="ProtNLM"/>
    </source>
</evidence>
<dbReference type="Proteomes" id="UP000035760">
    <property type="component" value="Unassembled WGS sequence"/>
</dbReference>
<dbReference type="GO" id="GO:0003677">
    <property type="term" value="F:DNA binding"/>
    <property type="evidence" value="ECO:0007669"/>
    <property type="project" value="InterPro"/>
</dbReference>
<evidence type="ECO:0000313" key="6">
    <source>
        <dbReference type="EMBL" id="CDI01100.1"/>
    </source>
</evidence>
<reference evidence="6" key="2">
    <citation type="submission" date="2014-03" db="EMBL/GenBank/DDBJ databases">
        <title>Candidatus Competibacter-lineage genomes retrieved from metagenomes reveal functional metabolic diversity.</title>
        <authorList>
            <person name="McIlroy S.J."/>
            <person name="Albertsen M."/>
            <person name="Andresen E.K."/>
            <person name="Saunders A.M."/>
            <person name="Kristiansen R."/>
            <person name="Stokholm-Bjerregaard M."/>
            <person name="Nielsen K.L."/>
            <person name="Nielsen P.H."/>
        </authorList>
    </citation>
    <scope>NUCLEOTIDE SEQUENCE</scope>
    <source>
        <strain evidence="6">Run_A_D11</strain>
    </source>
</reference>
<dbReference type="PANTHER" id="PTHR33293:SF1">
    <property type="entry name" value="INSERTION ELEMENT IS1 1 PROTEIN INSB-RELATED"/>
    <property type="match status" value="1"/>
</dbReference>
<evidence type="ECO:0000256" key="3">
    <source>
        <dbReference type="ARBA" id="ARBA00022578"/>
    </source>
</evidence>
<keyword evidence="7" id="KW-1185">Reference proteome</keyword>
<keyword evidence="4" id="KW-0233">DNA recombination</keyword>
<protein>
    <recommendedName>
        <fullName evidence="8">ISXO2-like transposase domain-containing protein</fullName>
    </recommendedName>
</protein>
<dbReference type="PANTHER" id="PTHR33293">
    <property type="entry name" value="INSERTION ELEMENT IS1 1 PROTEIN INSB-RELATED"/>
    <property type="match status" value="1"/>
</dbReference>
<dbReference type="GO" id="GO:0006313">
    <property type="term" value="P:DNA transposition"/>
    <property type="evidence" value="ECO:0007669"/>
    <property type="project" value="InterPro"/>
</dbReference>